<dbReference type="CDD" id="cd00254">
    <property type="entry name" value="LT-like"/>
    <property type="match status" value="1"/>
</dbReference>
<feature type="domain" description="Transglycosylase SLT" evidence="3">
    <location>
        <begin position="17"/>
        <end position="112"/>
    </location>
</feature>
<dbReference type="InterPro" id="IPR008258">
    <property type="entry name" value="Transglycosylase_SLT_dom_1"/>
</dbReference>
<gene>
    <name evidence="4" type="primary">mltF_1</name>
    <name evidence="4" type="ORF">NBEOAGPD_1460</name>
</gene>
<organism evidence="4 5">
    <name type="scientific">Methylobacterium gregans</name>
    <dbReference type="NCBI Taxonomy" id="374424"/>
    <lineage>
        <taxon>Bacteria</taxon>
        <taxon>Pseudomonadati</taxon>
        <taxon>Pseudomonadota</taxon>
        <taxon>Alphaproteobacteria</taxon>
        <taxon>Hyphomicrobiales</taxon>
        <taxon>Methylobacteriaceae</taxon>
        <taxon>Methylobacterium</taxon>
    </lineage>
</organism>
<dbReference type="Gene3D" id="1.10.530.10">
    <property type="match status" value="1"/>
</dbReference>
<comment type="similarity">
    <text evidence="2">Belongs to the virb1 family.</text>
</comment>
<protein>
    <submittedName>
        <fullName evidence="4">Membrane-bound lytic murein transglycosylase F</fullName>
    </submittedName>
</protein>
<evidence type="ECO:0000313" key="4">
    <source>
        <dbReference type="EMBL" id="GJD78246.1"/>
    </source>
</evidence>
<dbReference type="AlphaFoldDB" id="A0AA37HMU7"/>
<dbReference type="Pfam" id="PF01464">
    <property type="entry name" value="SLT"/>
    <property type="match status" value="1"/>
</dbReference>
<dbReference type="InterPro" id="IPR023346">
    <property type="entry name" value="Lysozyme-like_dom_sf"/>
</dbReference>
<comment type="similarity">
    <text evidence="1">Belongs to the transglycosylase Slt family.</text>
</comment>
<dbReference type="PANTHER" id="PTHR37423">
    <property type="entry name" value="SOLUBLE LYTIC MUREIN TRANSGLYCOSYLASE-RELATED"/>
    <property type="match status" value="1"/>
</dbReference>
<reference evidence="4" key="2">
    <citation type="submission" date="2021-08" db="EMBL/GenBank/DDBJ databases">
        <authorList>
            <person name="Tani A."/>
            <person name="Ola A."/>
            <person name="Ogura Y."/>
            <person name="Katsura K."/>
            <person name="Hayashi T."/>
        </authorList>
    </citation>
    <scope>NUCLEOTIDE SEQUENCE</scope>
    <source>
        <strain evidence="4">NBRC 103626</strain>
    </source>
</reference>
<dbReference type="EMBL" id="BPQM01000029">
    <property type="protein sequence ID" value="GJD78246.1"/>
    <property type="molecule type" value="Genomic_DNA"/>
</dbReference>
<dbReference type="PANTHER" id="PTHR37423:SF2">
    <property type="entry name" value="MEMBRANE-BOUND LYTIC MUREIN TRANSGLYCOSYLASE C"/>
    <property type="match status" value="1"/>
</dbReference>
<dbReference type="SUPFAM" id="SSF53955">
    <property type="entry name" value="Lysozyme-like"/>
    <property type="match status" value="1"/>
</dbReference>
<sequence length="230" mass="24175">MMVERGQDRSRNLGAIIAQAAVSTGVPESFLLRLLKQESGLNPQAVSVKGAQGIAQFMPATAAEMGLDDPFDPEKAIPKAAELLRNLKARYGNWGLAAAAYNAGPGRTDAWLLGRSVLPTETVIYVASITGIDVVTWADGKRLAGLASPAQEALVFPAGGIEAEGRRNLLGLRGIGLTSLPITAGRESLAQPVRPASKSSARAQLVPRDPTDPCAALLDVSSRCLAFTRY</sequence>
<evidence type="ECO:0000256" key="1">
    <source>
        <dbReference type="ARBA" id="ARBA00007734"/>
    </source>
</evidence>
<name>A0AA37HMU7_9HYPH</name>
<evidence type="ECO:0000256" key="2">
    <source>
        <dbReference type="ARBA" id="ARBA00009387"/>
    </source>
</evidence>
<evidence type="ECO:0000313" key="5">
    <source>
        <dbReference type="Proteomes" id="UP001055108"/>
    </source>
</evidence>
<dbReference type="Proteomes" id="UP001055108">
    <property type="component" value="Unassembled WGS sequence"/>
</dbReference>
<evidence type="ECO:0000259" key="3">
    <source>
        <dbReference type="Pfam" id="PF01464"/>
    </source>
</evidence>
<accession>A0AA37HMU7</accession>
<reference evidence="4" key="1">
    <citation type="journal article" date="2016" name="Front. Microbiol.">
        <title>Genome Sequence of the Piezophilic, Mesophilic Sulfate-Reducing Bacterium Desulfovibrio indicus J2T.</title>
        <authorList>
            <person name="Cao J."/>
            <person name="Maignien L."/>
            <person name="Shao Z."/>
            <person name="Alain K."/>
            <person name="Jebbar M."/>
        </authorList>
    </citation>
    <scope>NUCLEOTIDE SEQUENCE</scope>
    <source>
        <strain evidence="4">NBRC 103626</strain>
    </source>
</reference>
<keyword evidence="5" id="KW-1185">Reference proteome</keyword>
<proteinExistence type="inferred from homology"/>
<comment type="caution">
    <text evidence="4">The sequence shown here is derived from an EMBL/GenBank/DDBJ whole genome shotgun (WGS) entry which is preliminary data.</text>
</comment>